<gene>
    <name evidence="3" type="ORF">AXE80_09450</name>
</gene>
<feature type="signal peptide" evidence="1">
    <location>
        <begin position="1"/>
        <end position="23"/>
    </location>
</feature>
<protein>
    <recommendedName>
        <fullName evidence="2">Fibronectin type-III domain-containing protein</fullName>
    </recommendedName>
</protein>
<dbReference type="InterPro" id="IPR036116">
    <property type="entry name" value="FN3_sf"/>
</dbReference>
<dbReference type="KEGG" id="wfu:AXE80_09450"/>
<organism evidence="3 4">
    <name type="scientific">Wenyingzhuangia fucanilytica</name>
    <dbReference type="NCBI Taxonomy" id="1790137"/>
    <lineage>
        <taxon>Bacteria</taxon>
        <taxon>Pseudomonadati</taxon>
        <taxon>Bacteroidota</taxon>
        <taxon>Flavobacteriia</taxon>
        <taxon>Flavobacteriales</taxon>
        <taxon>Flavobacteriaceae</taxon>
        <taxon>Wenyingzhuangia</taxon>
    </lineage>
</organism>
<dbReference type="Pfam" id="PF20009">
    <property type="entry name" value="GEVED"/>
    <property type="match status" value="3"/>
</dbReference>
<proteinExistence type="predicted"/>
<accession>A0A1B1Y6T1</accession>
<dbReference type="EMBL" id="CP014224">
    <property type="protein sequence ID" value="ANW96491.1"/>
    <property type="molecule type" value="Genomic_DNA"/>
</dbReference>
<sequence length="1769" mass="191761">MKIKYHFFLVLSMILLSYNNISAQATYTDPINITDNKDYYISRILLGDIDNSSTNSANKYTYYSSSSTSVNKNTNYTGTINFRAKKWNTYYIKIWIDYNNDGDFIDVGEEIYSLTGESSSNSSTSRSFNFTVPSGAATATPRMRVAIKHNSGAPTPQDLGYQNGEVEDYNINILPVPTPPTALCIGSLNVNLNVSGTATITPSQINNGSFDDFDAPESLTLSLNKSTFTCNDIGANTVTLTVTDTDGLTDTCTATVNVSSYSGPFTAPTLETINAYCSYTATAPTMDYQCGQQINATTTDNTTLTSSGSITWSFNNGTTTETSVQTINIIQPTTPTSVTTSSITETTAKISWNAVDSGPFKIRYKTTTSGIWLQTTSTNKFITLTGLDNGSNYEVQVAVNASCASYTSSTTFNTIEVEYCDGGEVSISQNNKYYISQTTIGSINKSSGKNDGPYNYYNGTSTTVTAGENLSGTVVYQKDQNNTAGFIIWIDYNQNGDFETPGEVIYSNLTSGNPPTVTITENFSVTVPTTATSGKTRMRVVMLHNQIPTDACTYNQNGDIEDYDIYIRPVPAPPTAVCIGTLNLNLDVAGNLTITPDQINNGSTDDIDPSGNLLLSLDKTTFTCNDLGDNTVTLTVTDLDGLTDTCTATVNISPFSGAFTSPALDPVDAFCTYTATAPVMDYLCGTQITATTTDNTTLTQSGSITWTFDNGSTTAQSVQTINIQTPTTPTNVSVTNITETTATVNWDAVDDVGFIIEYKETSSGTWIETSSTETNIELTGLNNGSEYEVRVSLDVDAACGNTTTASTTFDTIAIEYCDHNNANINLDTNFYISNTNINSGDINQTTSSNSGPYQYFDGTSTTVTAGGTISGTITYQKSNSSTVGFIAWIDFNQDGDFEDSGEQIYSNLNSSTGTSFAETLSSISIPISASIGKTRIRFAMLEDQLPSGPCDYDNNAGDIEDYDLYIEAKDTTPFEAAMITQVYHTELGERWIEITNKSETTIPTNTLILALFEDTSGDQTGVSPTDIYTVNTPLAAGASTLIKSSSSSINVSPITPLDNNAITVFDGGDDIIAIVSETGTIAWENRFDVVSNITDNTSFVRNDDVSNYNTTYTASEWTAFVNDNLNPYRDLDNGGPERHPNAPLLSEVTFAGATLNARLGVHNFGATTLSSSTWNNGTPDRSREVIISQNYEETSNPIKARKLSVTNSNKLTLTNQLLVVSNSINVNSTAEIKLAGTSQLIQTHTGTEQIIGTGKFYIDRNTTNASIYRFSYFSSPMNSIGETTFTLADVLKDGTIPTSSTSSAVNINFIGGYDGAATTPISIAEHWIYTYKSATGSVDDYVQKKSLEYIQQTDGFTMKGTGVAQNYTYVGTPKDGNLTTSIAADESYLVGNPYPSAISAKRFIEDNEDAITGILYFWQHLGEQSTSGTSGHNYGGYIGGYATRTVDTGTSADQVAINNNQNNGTPTLGNGNYTTPEAYIPVGQAFFIQGDTDGGTVTFNNSQREYITEGSESVFFKTPGKNFMTKTQKILPIVSLDKQNMIPIIKVGMNFKNEEDIDLHRQIAISFNQNNSFAYDKGHDAPSFNSGATDIYWKFPNDEQKYVIAGVQEISEELEVPLEVVMGYDGALTISIDEWQSVDRDVYLKDIVNNTAIKINGGTATLNLTQNTYSNRFYLAFDNTDALNNDDLNTSPITVMYDNNSHAIIIKNHENISIHNIDLISIVGQKTKTWSDFNESKETTLASGNIAPNIYILKIHTDNGVIKKKVFIE</sequence>
<keyword evidence="1" id="KW-0732">Signal</keyword>
<dbReference type="SMART" id="SM00060">
    <property type="entry name" value="FN3"/>
    <property type="match status" value="2"/>
</dbReference>
<dbReference type="RefSeq" id="WP_068826674.1">
    <property type="nucleotide sequence ID" value="NZ_CP014224.1"/>
</dbReference>
<dbReference type="OrthoDB" id="2582440at2"/>
<name>A0A1B1Y6T1_9FLAO</name>
<keyword evidence="4" id="KW-1185">Reference proteome</keyword>
<evidence type="ECO:0000313" key="4">
    <source>
        <dbReference type="Proteomes" id="UP000092967"/>
    </source>
</evidence>
<dbReference type="CDD" id="cd00063">
    <property type="entry name" value="FN3"/>
    <property type="match status" value="1"/>
</dbReference>
<dbReference type="STRING" id="1790137.AXE80_09450"/>
<feature type="domain" description="Fibronectin type-III" evidence="2">
    <location>
        <begin position="728"/>
        <end position="814"/>
    </location>
</feature>
<dbReference type="SUPFAM" id="SSF49265">
    <property type="entry name" value="Fibronectin type III"/>
    <property type="match status" value="2"/>
</dbReference>
<dbReference type="Gene3D" id="2.60.40.10">
    <property type="entry name" value="Immunoglobulins"/>
    <property type="match status" value="3"/>
</dbReference>
<dbReference type="Pfam" id="PF00041">
    <property type="entry name" value="fn3"/>
    <property type="match status" value="1"/>
</dbReference>
<evidence type="ECO:0000256" key="1">
    <source>
        <dbReference type="SAM" id="SignalP"/>
    </source>
</evidence>
<reference evidence="3 4" key="1">
    <citation type="submission" date="2016-02" db="EMBL/GenBank/DDBJ databases">
        <authorList>
            <person name="Wen L."/>
            <person name="He K."/>
            <person name="Yang H."/>
        </authorList>
    </citation>
    <scope>NUCLEOTIDE SEQUENCE [LARGE SCALE GENOMIC DNA]</scope>
    <source>
        <strain evidence="3 4">CZ1127</strain>
    </source>
</reference>
<evidence type="ECO:0000313" key="3">
    <source>
        <dbReference type="EMBL" id="ANW96491.1"/>
    </source>
</evidence>
<feature type="domain" description="Fibronectin type-III" evidence="2">
    <location>
        <begin position="334"/>
        <end position="417"/>
    </location>
</feature>
<dbReference type="InterPro" id="IPR045474">
    <property type="entry name" value="GEVED"/>
</dbReference>
<feature type="chain" id="PRO_5008532538" description="Fibronectin type-III domain-containing protein" evidence="1">
    <location>
        <begin position="24"/>
        <end position="1769"/>
    </location>
</feature>
<evidence type="ECO:0000259" key="2">
    <source>
        <dbReference type="PROSITE" id="PS50853"/>
    </source>
</evidence>
<dbReference type="InterPro" id="IPR013783">
    <property type="entry name" value="Ig-like_fold"/>
</dbReference>
<dbReference type="PROSITE" id="PS50853">
    <property type="entry name" value="FN3"/>
    <property type="match status" value="2"/>
</dbReference>
<dbReference type="InterPro" id="IPR003961">
    <property type="entry name" value="FN3_dom"/>
</dbReference>
<dbReference type="Proteomes" id="UP000092967">
    <property type="component" value="Chromosome"/>
</dbReference>